<feature type="compositionally biased region" description="Low complexity" evidence="1">
    <location>
        <begin position="231"/>
        <end position="256"/>
    </location>
</feature>
<feature type="region of interest" description="Disordered" evidence="1">
    <location>
        <begin position="291"/>
        <end position="329"/>
    </location>
</feature>
<evidence type="ECO:0000256" key="1">
    <source>
        <dbReference type="SAM" id="MobiDB-lite"/>
    </source>
</evidence>
<accession>A0A816DSD3</accession>
<evidence type="ECO:0000313" key="3">
    <source>
        <dbReference type="Proteomes" id="UP000663828"/>
    </source>
</evidence>
<feature type="region of interest" description="Disordered" evidence="1">
    <location>
        <begin position="363"/>
        <end position="399"/>
    </location>
</feature>
<evidence type="ECO:0000313" key="2">
    <source>
        <dbReference type="EMBL" id="CAF1636701.1"/>
    </source>
</evidence>
<dbReference type="Proteomes" id="UP000663828">
    <property type="component" value="Unassembled WGS sequence"/>
</dbReference>
<dbReference type="AlphaFoldDB" id="A0A816DSD3"/>
<reference evidence="2" key="1">
    <citation type="submission" date="2021-02" db="EMBL/GenBank/DDBJ databases">
        <authorList>
            <person name="Nowell W R."/>
        </authorList>
    </citation>
    <scope>NUCLEOTIDE SEQUENCE</scope>
</reference>
<feature type="compositionally biased region" description="Low complexity" evidence="1">
    <location>
        <begin position="166"/>
        <end position="224"/>
    </location>
</feature>
<keyword evidence="3" id="KW-1185">Reference proteome</keyword>
<dbReference type="EMBL" id="CAJNOR010008721">
    <property type="protein sequence ID" value="CAF1636701.1"/>
    <property type="molecule type" value="Genomic_DNA"/>
</dbReference>
<feature type="compositionally biased region" description="Polar residues" evidence="1">
    <location>
        <begin position="311"/>
        <end position="323"/>
    </location>
</feature>
<sequence>MRFRHQALSGSVEFLKHLEKSYTASDGIRVWDFCDNPVELTSFGSQIIASVKLNNKDLSPDALKTSFALSTVPTTIDILFIKEVILQNISIANPTESKITSISALTDFDDVPRLSNNPSSPSIKYSPYMQDVIPLTVVIKKTSDGTVPSNTRLSIIGCAKPTTSGTTAQIEQDTTTTSNPKSTTDVSGTSSQPGQTTQAGQTGSSGQPTQPGQTVASGQSTQPGQTGGSGQSTQPGQTGASGQSTQPGQTGASGATSAASLLSTLFGSTTTQAVSGTTTKQCTEMEAIDETTSKKITITPDDIPQDKKTDFQPTSNTGVSFPSNDKKPTITVNFDEPAEVQSVTIPRDKTQGANVEQFEVTFYSPSGSKLNPTPIKSTDSPKDDKSKPATVDSTKIPSDTPVSKVEITVVKTTDDESPKGVVLSVKACTQSATTPPSTSTPAITTSTTAKTSSGAIKISYNQPWFGLSLNIRRFHIYSTVHPLHTYPSKTVQQGQRIRCWLRSDARPSESNAIPSTGFYRIRRIPQGPE</sequence>
<comment type="caution">
    <text evidence="2">The sequence shown here is derived from an EMBL/GenBank/DDBJ whole genome shotgun (WGS) entry which is preliminary data.</text>
</comment>
<name>A0A816DSD3_ADIRI</name>
<organism evidence="2 3">
    <name type="scientific">Adineta ricciae</name>
    <name type="common">Rotifer</name>
    <dbReference type="NCBI Taxonomy" id="249248"/>
    <lineage>
        <taxon>Eukaryota</taxon>
        <taxon>Metazoa</taxon>
        <taxon>Spiralia</taxon>
        <taxon>Gnathifera</taxon>
        <taxon>Rotifera</taxon>
        <taxon>Eurotatoria</taxon>
        <taxon>Bdelloidea</taxon>
        <taxon>Adinetida</taxon>
        <taxon>Adinetidae</taxon>
        <taxon>Adineta</taxon>
    </lineage>
</organism>
<protein>
    <submittedName>
        <fullName evidence="2">Uncharacterized protein</fullName>
    </submittedName>
</protein>
<gene>
    <name evidence="2" type="ORF">XAT740_LOCUS52597</name>
</gene>
<feature type="region of interest" description="Disordered" evidence="1">
    <location>
        <begin position="157"/>
        <end position="256"/>
    </location>
</feature>
<proteinExistence type="predicted"/>